<dbReference type="OrthoDB" id="5550281at2759"/>
<feature type="DNA-binding region" description="HMG box" evidence="2">
    <location>
        <begin position="47"/>
        <end position="115"/>
    </location>
</feature>
<dbReference type="HOGENOM" id="CLU_082854_2_0_1"/>
<feature type="domain" description="HMG box" evidence="3">
    <location>
        <begin position="47"/>
        <end position="115"/>
    </location>
</feature>
<dbReference type="InterPro" id="IPR009071">
    <property type="entry name" value="HMG_box_dom"/>
</dbReference>
<reference evidence="4 5" key="1">
    <citation type="journal article" date="2011" name="Proc. Natl. Acad. Sci. U.S.A.">
        <title>Evolutionary erosion of yeast sex chromosomes by mating-type switching accidents.</title>
        <authorList>
            <person name="Gordon J.L."/>
            <person name="Armisen D."/>
            <person name="Proux-Wera E."/>
            <person name="Oheigeartaigh S.S."/>
            <person name="Byrne K.P."/>
            <person name="Wolfe K.H."/>
        </authorList>
    </citation>
    <scope>NUCLEOTIDE SEQUENCE [LARGE SCALE GENOMIC DNA]</scope>
    <source>
        <strain evidence="5">ATCC 76901 / BCRC 22586 / CBS 4309 / NBRC 1992 / NRRL Y-12630</strain>
    </source>
</reference>
<dbReference type="FunCoup" id="G0VGF2">
    <property type="interactions" value="637"/>
</dbReference>
<gene>
    <name evidence="4" type="primary">NCAS0F00880</name>
    <name evidence="4" type="ordered locus">NCAS_0F00880</name>
</gene>
<dbReference type="GO" id="GO:0005634">
    <property type="term" value="C:nucleus"/>
    <property type="evidence" value="ECO:0007669"/>
    <property type="project" value="UniProtKB-UniRule"/>
</dbReference>
<name>G0VGF2_NAUCA</name>
<dbReference type="PANTHER" id="PTHR48112">
    <property type="entry name" value="HIGH MOBILITY GROUP PROTEIN DSP1"/>
    <property type="match status" value="1"/>
</dbReference>
<dbReference type="OMA" id="PHSANEV"/>
<dbReference type="InParanoid" id="G0VGF2"/>
<evidence type="ECO:0000313" key="5">
    <source>
        <dbReference type="Proteomes" id="UP000001640"/>
    </source>
</evidence>
<dbReference type="eggNOG" id="KOG0381">
    <property type="taxonomic scope" value="Eukaryota"/>
</dbReference>
<dbReference type="Proteomes" id="UP000001640">
    <property type="component" value="Chromosome 6"/>
</dbReference>
<dbReference type="PANTHER" id="PTHR48112:SF22">
    <property type="entry name" value="MITOCHONDRIAL TRANSCRIPTION FACTOR A, ISOFORM B"/>
    <property type="match status" value="1"/>
</dbReference>
<dbReference type="RefSeq" id="XP_003676928.1">
    <property type="nucleotide sequence ID" value="XM_003676880.1"/>
</dbReference>
<dbReference type="EMBL" id="HE576757">
    <property type="protein sequence ID" value="CCC70572.1"/>
    <property type="molecule type" value="Genomic_DNA"/>
</dbReference>
<dbReference type="InterPro" id="IPR050342">
    <property type="entry name" value="HMGB"/>
</dbReference>
<dbReference type="PRINTS" id="PR00886">
    <property type="entry name" value="HIGHMOBLTY12"/>
</dbReference>
<keyword evidence="2" id="KW-0539">Nucleus</keyword>
<dbReference type="PROSITE" id="PS50118">
    <property type="entry name" value="HMG_BOX_2"/>
    <property type="match status" value="2"/>
</dbReference>
<dbReference type="Pfam" id="PF00505">
    <property type="entry name" value="HMG_box"/>
    <property type="match status" value="2"/>
</dbReference>
<sequence length="186" mass="21695">MLSRSTTRLFKAPQLAASTRTFFQNSLLDKSVSRSELRSQLKKENGVKRPMSAYLFYYQANREKLAEANPNIHMKDIAKLASEKWNTLSNQEKLPFERKSSEQMEQYHKQMNAIEAKLPPKKPLPAFLAFSKEVRPTIVEQDPSLTFAEISSIIGEKWRDLDPAVKDEYIEDYKLRLQDWQKQTSH</sequence>
<keyword evidence="1 2" id="KW-0238">DNA-binding</keyword>
<evidence type="ECO:0000256" key="1">
    <source>
        <dbReference type="ARBA" id="ARBA00023125"/>
    </source>
</evidence>
<feature type="domain" description="HMG box" evidence="3">
    <location>
        <begin position="120"/>
        <end position="186"/>
    </location>
</feature>
<evidence type="ECO:0000313" key="4">
    <source>
        <dbReference type="EMBL" id="CCC70572.1"/>
    </source>
</evidence>
<dbReference type="CDD" id="cd22012">
    <property type="entry name" value="HMG-box_ABF2_IXR1-like_rpt2"/>
    <property type="match status" value="1"/>
</dbReference>
<dbReference type="GeneID" id="96904221"/>
<evidence type="ECO:0000259" key="3">
    <source>
        <dbReference type="PROSITE" id="PS50118"/>
    </source>
</evidence>
<dbReference type="AlphaFoldDB" id="G0VGF2"/>
<dbReference type="SMART" id="SM00398">
    <property type="entry name" value="HMG"/>
    <property type="match status" value="2"/>
</dbReference>
<keyword evidence="5" id="KW-1185">Reference proteome</keyword>
<dbReference type="CDD" id="cd00084">
    <property type="entry name" value="HMG-box_SF"/>
    <property type="match status" value="1"/>
</dbReference>
<feature type="DNA-binding region" description="HMG box" evidence="2">
    <location>
        <begin position="120"/>
        <end position="186"/>
    </location>
</feature>
<accession>G0VGF2</accession>
<dbReference type="GO" id="GO:0090139">
    <property type="term" value="P:mitochondrial chromosome packaging"/>
    <property type="evidence" value="ECO:0007669"/>
    <property type="project" value="EnsemblFungi"/>
</dbReference>
<dbReference type="SUPFAM" id="SSF47095">
    <property type="entry name" value="HMG-box"/>
    <property type="match status" value="2"/>
</dbReference>
<dbReference type="GO" id="GO:0000262">
    <property type="term" value="C:mitochondrial chromosome"/>
    <property type="evidence" value="ECO:0007669"/>
    <property type="project" value="EnsemblFungi"/>
</dbReference>
<evidence type="ECO:0000256" key="2">
    <source>
        <dbReference type="PROSITE-ProRule" id="PRU00267"/>
    </source>
</evidence>
<reference key="2">
    <citation type="submission" date="2011-08" db="EMBL/GenBank/DDBJ databases">
        <title>Genome sequence of Naumovozyma castellii.</title>
        <authorList>
            <person name="Gordon J.L."/>
            <person name="Armisen D."/>
            <person name="Proux-Wera E."/>
            <person name="OhEigeartaigh S.S."/>
            <person name="Byrne K.P."/>
            <person name="Wolfe K.H."/>
        </authorList>
    </citation>
    <scope>NUCLEOTIDE SEQUENCE</scope>
    <source>
        <strain>Type strain:CBS 4309</strain>
    </source>
</reference>
<dbReference type="GO" id="GO:0006357">
    <property type="term" value="P:regulation of transcription by RNA polymerase II"/>
    <property type="evidence" value="ECO:0007669"/>
    <property type="project" value="TreeGrafter"/>
</dbReference>
<proteinExistence type="predicted"/>
<dbReference type="Gene3D" id="1.10.30.10">
    <property type="entry name" value="High mobility group box domain"/>
    <property type="match status" value="2"/>
</dbReference>
<dbReference type="GO" id="GO:0000001">
    <property type="term" value="P:mitochondrion inheritance"/>
    <property type="evidence" value="ECO:0007669"/>
    <property type="project" value="EnsemblFungi"/>
</dbReference>
<organism evidence="4 5">
    <name type="scientific">Naumovozyma castellii</name>
    <name type="common">Yeast</name>
    <name type="synonym">Saccharomyces castellii</name>
    <dbReference type="NCBI Taxonomy" id="27288"/>
    <lineage>
        <taxon>Eukaryota</taxon>
        <taxon>Fungi</taxon>
        <taxon>Dikarya</taxon>
        <taxon>Ascomycota</taxon>
        <taxon>Saccharomycotina</taxon>
        <taxon>Saccharomycetes</taxon>
        <taxon>Saccharomycetales</taxon>
        <taxon>Saccharomycetaceae</taxon>
        <taxon>Naumovozyma</taxon>
    </lineage>
</organism>
<protein>
    <recommendedName>
        <fullName evidence="3">HMG box domain-containing protein</fullName>
    </recommendedName>
</protein>
<dbReference type="InterPro" id="IPR036910">
    <property type="entry name" value="HMG_box_dom_sf"/>
</dbReference>
<dbReference type="KEGG" id="ncs:NCAS_0F00880"/>
<dbReference type="GO" id="GO:0008301">
    <property type="term" value="F:DNA binding, bending"/>
    <property type="evidence" value="ECO:0007669"/>
    <property type="project" value="EnsemblFungi"/>
</dbReference>
<dbReference type="STRING" id="1064592.G0VGF2"/>